<dbReference type="AlphaFoldDB" id="A0A4R5Q9V3"/>
<evidence type="ECO:0000313" key="17">
    <source>
        <dbReference type="Proteomes" id="UP000295096"/>
    </source>
</evidence>
<feature type="region of interest" description="Disordered" evidence="12">
    <location>
        <begin position="1"/>
        <end position="20"/>
    </location>
</feature>
<keyword evidence="17" id="KW-1185">Reference proteome</keyword>
<dbReference type="NCBIfam" id="TIGR00229">
    <property type="entry name" value="sensory_box"/>
    <property type="match status" value="1"/>
</dbReference>
<evidence type="ECO:0000256" key="1">
    <source>
        <dbReference type="ARBA" id="ARBA00000085"/>
    </source>
</evidence>
<evidence type="ECO:0000313" key="16">
    <source>
        <dbReference type="EMBL" id="TDH59536.1"/>
    </source>
</evidence>
<comment type="caution">
    <text evidence="16">The sequence shown here is derived from an EMBL/GenBank/DDBJ whole genome shotgun (WGS) entry which is preliminary data.</text>
</comment>
<feature type="domain" description="PAS" evidence="14">
    <location>
        <begin position="363"/>
        <end position="436"/>
    </location>
</feature>
<keyword evidence="5" id="KW-0288">FMN</keyword>
<keyword evidence="11" id="KW-0843">Virulence</keyword>
<comment type="catalytic activity">
    <reaction evidence="1">
        <text>ATP + protein L-histidine = ADP + protein N-phospho-L-histidine.</text>
        <dbReference type="EC" id="2.7.13.3"/>
    </reaction>
</comment>
<dbReference type="CDD" id="cd12915">
    <property type="entry name" value="PDC2_DGC_like"/>
    <property type="match status" value="1"/>
</dbReference>
<keyword evidence="6" id="KW-0808">Transferase</keyword>
<keyword evidence="3" id="KW-0597">Phosphoprotein</keyword>
<feature type="domain" description="PAC" evidence="15">
    <location>
        <begin position="438"/>
        <end position="495"/>
    </location>
</feature>
<accession>A0A4R5Q9V3</accession>
<evidence type="ECO:0000259" key="15">
    <source>
        <dbReference type="PROSITE" id="PS50113"/>
    </source>
</evidence>
<dbReference type="SMART" id="SM00911">
    <property type="entry name" value="HWE_HK"/>
    <property type="match status" value="1"/>
</dbReference>
<evidence type="ECO:0000256" key="7">
    <source>
        <dbReference type="ARBA" id="ARBA00022737"/>
    </source>
</evidence>
<dbReference type="EC" id="2.7.13.3" evidence="2"/>
<dbReference type="InterPro" id="IPR035965">
    <property type="entry name" value="PAS-like_dom_sf"/>
</dbReference>
<dbReference type="SUPFAM" id="SSF55785">
    <property type="entry name" value="PYP-like sensor domain (PAS domain)"/>
    <property type="match status" value="1"/>
</dbReference>
<keyword evidence="10" id="KW-0067">ATP-binding</keyword>
<evidence type="ECO:0000256" key="12">
    <source>
        <dbReference type="SAM" id="MobiDB-lite"/>
    </source>
</evidence>
<dbReference type="InterPro" id="IPR000014">
    <property type="entry name" value="PAS"/>
</dbReference>
<keyword evidence="13" id="KW-1133">Transmembrane helix</keyword>
<sequence length="690" mass="74194">MTALGAVRPSVAQTSEPGAARPAGRSLALLLIGIVALPLLLIGGAAWHGWTLAWRGAESELLRASEVAAEYLRRVLEGHDLRIQRVNDVIAGLTDAEITAQEARLHAALQRIAGREADGSGPLTLFVFDRDARMLVGATLHPVPRDQDFAGRDFNQALRDPQAPEPQVGRVHVGRLDGRAFFTVSRRRRESANPPGPEGYDGVVVASVYVDGANQTLQRLLREPEDVLSLVRTDGEVLARSAGFGPKGPPLRVAPGTIPHDVISRGEERSIIYGVSSLDGVRRLAVYRRVEGWPVYAAAARPEAAVRAAWWQAVAGELAVGLPAWALLVGLAGAVWRRQRALGEANATLERRVAARTQDLAESEAQLRLAQEAAGVGIWDLTAETGLNRWSPEQYAIFGLDPEREPRITLDRFLDLVHPDDRPLAEAAAREALRTGRYEAEFRILRPRPDGGAPELRWLLGRGRRVPGRQGQGVRLLGVNVDITDRHLAEERRALVAQEVAHRAKNALTLVGAAVRMTRATDTAEFIRLVEGRIAALARAQTLLAEAGGRGADLRALASGEVESVLVAEPGGPRLDLAGPGLTVAEDAVQPLSMALHELATNAVKYGALSRPEGRVSLSWGLDEEAGLLRLRWEERDGPPPAAPEREGFGSKVLEATLAGQLGGTLRRDWPASGLVLEALLPLALVAAEG</sequence>
<organism evidence="16 17">
    <name type="scientific">Dankookia rubra</name>
    <dbReference type="NCBI Taxonomy" id="1442381"/>
    <lineage>
        <taxon>Bacteria</taxon>
        <taxon>Pseudomonadati</taxon>
        <taxon>Pseudomonadota</taxon>
        <taxon>Alphaproteobacteria</taxon>
        <taxon>Acetobacterales</taxon>
        <taxon>Roseomonadaceae</taxon>
        <taxon>Dankookia</taxon>
    </lineage>
</organism>
<evidence type="ECO:0000256" key="6">
    <source>
        <dbReference type="ARBA" id="ARBA00022679"/>
    </source>
</evidence>
<evidence type="ECO:0000256" key="8">
    <source>
        <dbReference type="ARBA" id="ARBA00022741"/>
    </source>
</evidence>
<keyword evidence="8" id="KW-0547">Nucleotide-binding</keyword>
<gene>
    <name evidence="16" type="ORF">E2C06_26780</name>
</gene>
<dbReference type="Pfam" id="PF07536">
    <property type="entry name" value="HWE_HK"/>
    <property type="match status" value="1"/>
</dbReference>
<evidence type="ECO:0000256" key="9">
    <source>
        <dbReference type="ARBA" id="ARBA00022777"/>
    </source>
</evidence>
<dbReference type="InterPro" id="IPR011102">
    <property type="entry name" value="Sig_transdc_His_kinase_HWE"/>
</dbReference>
<evidence type="ECO:0000256" key="10">
    <source>
        <dbReference type="ARBA" id="ARBA00022840"/>
    </source>
</evidence>
<dbReference type="PANTHER" id="PTHR41523">
    <property type="entry name" value="TWO-COMPONENT SYSTEM SENSOR PROTEIN"/>
    <property type="match status" value="1"/>
</dbReference>
<dbReference type="GO" id="GO:0005524">
    <property type="term" value="F:ATP binding"/>
    <property type="evidence" value="ECO:0007669"/>
    <property type="project" value="UniProtKB-KW"/>
</dbReference>
<dbReference type="Pfam" id="PF08447">
    <property type="entry name" value="PAS_3"/>
    <property type="match status" value="1"/>
</dbReference>
<dbReference type="InterPro" id="IPR036890">
    <property type="entry name" value="HATPase_C_sf"/>
</dbReference>
<dbReference type="Proteomes" id="UP000295096">
    <property type="component" value="Unassembled WGS sequence"/>
</dbReference>
<dbReference type="RefSeq" id="WP_133291647.1">
    <property type="nucleotide sequence ID" value="NZ_SMSJ01000062.1"/>
</dbReference>
<dbReference type="Gene3D" id="3.30.565.10">
    <property type="entry name" value="Histidine kinase-like ATPase, C-terminal domain"/>
    <property type="match status" value="1"/>
</dbReference>
<evidence type="ECO:0000256" key="13">
    <source>
        <dbReference type="SAM" id="Phobius"/>
    </source>
</evidence>
<evidence type="ECO:0000259" key="14">
    <source>
        <dbReference type="PROSITE" id="PS50112"/>
    </source>
</evidence>
<dbReference type="PROSITE" id="PS50113">
    <property type="entry name" value="PAC"/>
    <property type="match status" value="1"/>
</dbReference>
<evidence type="ECO:0000256" key="3">
    <source>
        <dbReference type="ARBA" id="ARBA00022553"/>
    </source>
</evidence>
<dbReference type="GO" id="GO:0004673">
    <property type="term" value="F:protein histidine kinase activity"/>
    <property type="evidence" value="ECO:0007669"/>
    <property type="project" value="UniProtKB-EC"/>
</dbReference>
<dbReference type="OrthoDB" id="7244034at2"/>
<evidence type="ECO:0000256" key="5">
    <source>
        <dbReference type="ARBA" id="ARBA00022643"/>
    </source>
</evidence>
<dbReference type="InterPro" id="IPR013655">
    <property type="entry name" value="PAS_fold_3"/>
</dbReference>
<dbReference type="InterPro" id="IPR000700">
    <property type="entry name" value="PAS-assoc_C"/>
</dbReference>
<dbReference type="PROSITE" id="PS50112">
    <property type="entry name" value="PAS"/>
    <property type="match status" value="1"/>
</dbReference>
<dbReference type="Gene3D" id="2.10.70.100">
    <property type="match status" value="1"/>
</dbReference>
<keyword evidence="13" id="KW-0812">Transmembrane</keyword>
<evidence type="ECO:0000256" key="4">
    <source>
        <dbReference type="ARBA" id="ARBA00022630"/>
    </source>
</evidence>
<name>A0A4R5Q9V3_9PROT</name>
<feature type="transmembrane region" description="Helical" evidence="13">
    <location>
        <begin position="27"/>
        <end position="50"/>
    </location>
</feature>
<dbReference type="PANTHER" id="PTHR41523:SF8">
    <property type="entry name" value="ETHYLENE RESPONSE SENSOR PROTEIN"/>
    <property type="match status" value="1"/>
</dbReference>
<keyword evidence="9" id="KW-0418">Kinase</keyword>
<evidence type="ECO:0000256" key="2">
    <source>
        <dbReference type="ARBA" id="ARBA00012438"/>
    </source>
</evidence>
<dbReference type="EMBL" id="SMSJ01000062">
    <property type="protein sequence ID" value="TDH59536.1"/>
    <property type="molecule type" value="Genomic_DNA"/>
</dbReference>
<keyword evidence="13" id="KW-0472">Membrane</keyword>
<dbReference type="Gene3D" id="3.30.450.20">
    <property type="entry name" value="PAS domain"/>
    <property type="match status" value="3"/>
</dbReference>
<keyword evidence="7" id="KW-0677">Repeat</keyword>
<keyword evidence="4" id="KW-0285">Flavoprotein</keyword>
<protein>
    <recommendedName>
        <fullName evidence="2">histidine kinase</fullName>
        <ecNumber evidence="2">2.7.13.3</ecNumber>
    </recommendedName>
</protein>
<proteinExistence type="predicted"/>
<evidence type="ECO:0000256" key="11">
    <source>
        <dbReference type="ARBA" id="ARBA00023026"/>
    </source>
</evidence>
<reference evidence="16 17" key="1">
    <citation type="journal article" date="2016" name="J. Microbiol.">
        <title>Dankookia rubra gen. nov., sp. nov., an alphaproteobacterium isolated from sediment of a shallow stream.</title>
        <authorList>
            <person name="Kim W.H."/>
            <person name="Kim D.H."/>
            <person name="Kang K."/>
            <person name="Ahn T.Y."/>
        </authorList>
    </citation>
    <scope>NUCLEOTIDE SEQUENCE [LARGE SCALE GENOMIC DNA]</scope>
    <source>
        <strain evidence="16 17">JCM30602</strain>
    </source>
</reference>